<organism evidence="10 11">
    <name type="scientific">Paraburkholderia phytofirmans OLGA172</name>
    <dbReference type="NCBI Taxonomy" id="1417228"/>
    <lineage>
        <taxon>Bacteria</taxon>
        <taxon>Pseudomonadati</taxon>
        <taxon>Pseudomonadota</taxon>
        <taxon>Betaproteobacteria</taxon>
        <taxon>Burkholderiales</taxon>
        <taxon>Burkholderiaceae</taxon>
        <taxon>Paraburkholderia</taxon>
    </lineage>
</organism>
<proteinExistence type="inferred from homology"/>
<keyword evidence="6" id="KW-0560">Oxidoreductase</keyword>
<dbReference type="Pfam" id="PF01641">
    <property type="entry name" value="SelR"/>
    <property type="match status" value="1"/>
</dbReference>
<evidence type="ECO:0000256" key="3">
    <source>
        <dbReference type="ARBA" id="ARBA00012499"/>
    </source>
</evidence>
<dbReference type="FunFam" id="2.170.150.20:FF:000001">
    <property type="entry name" value="Peptide methionine sulfoxide reductase MsrB"/>
    <property type="match status" value="1"/>
</dbReference>
<dbReference type="GO" id="GO:0033743">
    <property type="term" value="F:peptide-methionine (R)-S-oxide reductase activity"/>
    <property type="evidence" value="ECO:0007669"/>
    <property type="project" value="UniProtKB-EC"/>
</dbReference>
<dbReference type="STRING" id="1804984.AYM40_27260"/>
<feature type="domain" description="MsrB" evidence="9">
    <location>
        <begin position="47"/>
        <end position="168"/>
    </location>
</feature>
<dbReference type="InterPro" id="IPR002579">
    <property type="entry name" value="Met_Sox_Rdtase_MsrB_dom"/>
</dbReference>
<reference evidence="10 11" key="1">
    <citation type="journal article" date="2016" name="Gene">
        <title>PacBio SMRT assembly of a complex multi-replicon genome reveals chlorocatechol degradative operon in a region of genome plasticity.</title>
        <authorList>
            <person name="Ricker N."/>
            <person name="Shen S.Y."/>
            <person name="Goordial J."/>
            <person name="Jin S."/>
            <person name="Fulthorpe R.R."/>
        </authorList>
    </citation>
    <scope>NUCLEOTIDE SEQUENCE [LARGE SCALE GENOMIC DNA]</scope>
    <source>
        <strain evidence="10 11">OLGA172</strain>
    </source>
</reference>
<dbReference type="EC" id="1.8.4.12" evidence="3"/>
<comment type="cofactor">
    <cofactor evidence="1">
        <name>Zn(2+)</name>
        <dbReference type="ChEBI" id="CHEBI:29105"/>
    </cofactor>
</comment>
<feature type="chain" id="PRO_5007822841" description="peptide-methionine (R)-S-oxide reductase" evidence="8">
    <location>
        <begin position="30"/>
        <end position="173"/>
    </location>
</feature>
<keyword evidence="5" id="KW-0862">Zinc</keyword>
<dbReference type="GO" id="GO:0005737">
    <property type="term" value="C:cytoplasm"/>
    <property type="evidence" value="ECO:0007669"/>
    <property type="project" value="TreeGrafter"/>
</dbReference>
<dbReference type="Proteomes" id="UP000076852">
    <property type="component" value="Chromosome 2"/>
</dbReference>
<dbReference type="GO" id="GO:0046872">
    <property type="term" value="F:metal ion binding"/>
    <property type="evidence" value="ECO:0007669"/>
    <property type="project" value="UniProtKB-KW"/>
</dbReference>
<evidence type="ECO:0000256" key="2">
    <source>
        <dbReference type="ARBA" id="ARBA00007174"/>
    </source>
</evidence>
<dbReference type="PROSITE" id="PS51318">
    <property type="entry name" value="TAT"/>
    <property type="match status" value="1"/>
</dbReference>
<gene>
    <name evidence="10" type="ORF">AYM40_27260</name>
</gene>
<keyword evidence="11" id="KW-1185">Reference proteome</keyword>
<dbReference type="AlphaFoldDB" id="A0A161HZN1"/>
<evidence type="ECO:0000313" key="10">
    <source>
        <dbReference type="EMBL" id="ANB75987.1"/>
    </source>
</evidence>
<evidence type="ECO:0000256" key="6">
    <source>
        <dbReference type="ARBA" id="ARBA00023002"/>
    </source>
</evidence>
<evidence type="ECO:0000256" key="4">
    <source>
        <dbReference type="ARBA" id="ARBA00022723"/>
    </source>
</evidence>
<dbReference type="InterPro" id="IPR006311">
    <property type="entry name" value="TAT_signal"/>
</dbReference>
<dbReference type="KEGG" id="buz:AYM40_27260"/>
<evidence type="ECO:0000313" key="11">
    <source>
        <dbReference type="Proteomes" id="UP000076852"/>
    </source>
</evidence>
<evidence type="ECO:0000259" key="9">
    <source>
        <dbReference type="PROSITE" id="PS51790"/>
    </source>
</evidence>
<dbReference type="PANTHER" id="PTHR10173:SF57">
    <property type="entry name" value="PEPTIDE-METHIONINE (R)-S-OXIDE REDUCTASE"/>
    <property type="match status" value="1"/>
</dbReference>
<dbReference type="PANTHER" id="PTHR10173">
    <property type="entry name" value="METHIONINE SULFOXIDE REDUCTASE"/>
    <property type="match status" value="1"/>
</dbReference>
<comment type="catalytic activity">
    <reaction evidence="7">
        <text>L-methionyl-[protein] + [thioredoxin]-disulfide + H2O = L-methionyl-(R)-S-oxide-[protein] + [thioredoxin]-dithiol</text>
        <dbReference type="Rhea" id="RHEA:24164"/>
        <dbReference type="Rhea" id="RHEA-COMP:10698"/>
        <dbReference type="Rhea" id="RHEA-COMP:10700"/>
        <dbReference type="Rhea" id="RHEA-COMP:12313"/>
        <dbReference type="Rhea" id="RHEA-COMP:12314"/>
        <dbReference type="ChEBI" id="CHEBI:15377"/>
        <dbReference type="ChEBI" id="CHEBI:16044"/>
        <dbReference type="ChEBI" id="CHEBI:29950"/>
        <dbReference type="ChEBI" id="CHEBI:45764"/>
        <dbReference type="ChEBI" id="CHEBI:50058"/>
        <dbReference type="EC" id="1.8.4.12"/>
    </reaction>
</comment>
<dbReference type="RefSeq" id="WP_063499242.1">
    <property type="nucleotide sequence ID" value="NZ_CP014579.1"/>
</dbReference>
<dbReference type="OrthoDB" id="9785497at2"/>
<dbReference type="EMBL" id="CP014579">
    <property type="protein sequence ID" value="ANB75987.1"/>
    <property type="molecule type" value="Genomic_DNA"/>
</dbReference>
<sequence>MACSRRSFFRLIGAASLAGSTAAWRTARAAGMSAAGAAAAYEVVHSDAEWHKLLTDAQYRVLREAGTERPFSSPLNDEHRAGTFACAGCALPLFSSTTKFDSGTGWPSFWQPLDHAVITHTDKSFGMTRDEVLCRRCGSHLGHVFDDGPKPTGLRYCMNGLALTFTPASRGTS</sequence>
<dbReference type="InterPro" id="IPR011057">
    <property type="entry name" value="Mss4-like_sf"/>
</dbReference>
<dbReference type="SUPFAM" id="SSF51316">
    <property type="entry name" value="Mss4-like"/>
    <property type="match status" value="1"/>
</dbReference>
<dbReference type="PROSITE" id="PS51790">
    <property type="entry name" value="MSRB"/>
    <property type="match status" value="1"/>
</dbReference>
<name>A0A161HZN1_9BURK</name>
<accession>A0A161HZN1</accession>
<dbReference type="GO" id="GO:0030091">
    <property type="term" value="P:protein repair"/>
    <property type="evidence" value="ECO:0007669"/>
    <property type="project" value="InterPro"/>
</dbReference>
<dbReference type="NCBIfam" id="TIGR00357">
    <property type="entry name" value="peptide-methionine (R)-S-oxide reductase MsrB"/>
    <property type="match status" value="1"/>
</dbReference>
<evidence type="ECO:0000256" key="7">
    <source>
        <dbReference type="ARBA" id="ARBA00048488"/>
    </source>
</evidence>
<keyword evidence="4" id="KW-0479">Metal-binding</keyword>
<dbReference type="InterPro" id="IPR028427">
    <property type="entry name" value="Met_Sox_Rdtase_MsrB"/>
</dbReference>
<keyword evidence="8" id="KW-0732">Signal</keyword>
<dbReference type="Gene3D" id="2.170.150.20">
    <property type="entry name" value="Peptide methionine sulfoxide reductase"/>
    <property type="match status" value="1"/>
</dbReference>
<evidence type="ECO:0000256" key="1">
    <source>
        <dbReference type="ARBA" id="ARBA00001947"/>
    </source>
</evidence>
<feature type="signal peptide" evidence="8">
    <location>
        <begin position="1"/>
        <end position="29"/>
    </location>
</feature>
<comment type="similarity">
    <text evidence="2">Belongs to the MsrB Met sulfoxide reductase family.</text>
</comment>
<protein>
    <recommendedName>
        <fullName evidence="3">peptide-methionine (R)-S-oxide reductase</fullName>
        <ecNumber evidence="3">1.8.4.12</ecNumber>
    </recommendedName>
</protein>
<evidence type="ECO:0000256" key="5">
    <source>
        <dbReference type="ARBA" id="ARBA00022833"/>
    </source>
</evidence>
<evidence type="ECO:0000256" key="8">
    <source>
        <dbReference type="SAM" id="SignalP"/>
    </source>
</evidence>
<dbReference type="GO" id="GO:0006979">
    <property type="term" value="P:response to oxidative stress"/>
    <property type="evidence" value="ECO:0007669"/>
    <property type="project" value="InterPro"/>
</dbReference>